<organism evidence="3 4">
    <name type="scientific">Candidatus Clostridium radicumherbarum</name>
    <dbReference type="NCBI Taxonomy" id="3381662"/>
    <lineage>
        <taxon>Bacteria</taxon>
        <taxon>Bacillati</taxon>
        <taxon>Bacillota</taxon>
        <taxon>Clostridia</taxon>
        <taxon>Eubacteriales</taxon>
        <taxon>Clostridiaceae</taxon>
        <taxon>Clostridium</taxon>
    </lineage>
</organism>
<keyword evidence="1" id="KW-0129">CBS domain</keyword>
<dbReference type="PROSITE" id="PS51371">
    <property type="entry name" value="CBS"/>
    <property type="match status" value="1"/>
</dbReference>
<proteinExistence type="predicted"/>
<dbReference type="InterPro" id="IPR050486">
    <property type="entry name" value="Mannose-1P_guanyltransferase"/>
</dbReference>
<dbReference type="InterPro" id="IPR000644">
    <property type="entry name" value="CBS_dom"/>
</dbReference>
<dbReference type="Pfam" id="PF00571">
    <property type="entry name" value="CBS"/>
    <property type="match status" value="2"/>
</dbReference>
<accession>A0ABW8TYC5</accession>
<keyword evidence="4" id="KW-1185">Reference proteome</keyword>
<dbReference type="Pfam" id="PF00483">
    <property type="entry name" value="NTP_transferase"/>
    <property type="match status" value="1"/>
</dbReference>
<reference evidence="3 4" key="1">
    <citation type="submission" date="2024-11" db="EMBL/GenBank/DDBJ databases">
        <authorList>
            <person name="Heng Y.C."/>
            <person name="Lim A.C.H."/>
            <person name="Lee J.K.Y."/>
            <person name="Kittelmann S."/>
        </authorList>
    </citation>
    <scope>NUCLEOTIDE SEQUENCE [LARGE SCALE GENOMIC DNA]</scope>
    <source>
        <strain evidence="3 4">WILCCON 0202</strain>
    </source>
</reference>
<dbReference type="InterPro" id="IPR029044">
    <property type="entry name" value="Nucleotide-diphossugar_trans"/>
</dbReference>
<evidence type="ECO:0000256" key="1">
    <source>
        <dbReference type="PROSITE-ProRule" id="PRU00703"/>
    </source>
</evidence>
<gene>
    <name evidence="3" type="ORF">ACJDUH_16420</name>
</gene>
<dbReference type="CDD" id="cd04607">
    <property type="entry name" value="CBS_pair_NTP_transferase_assoc"/>
    <property type="match status" value="1"/>
</dbReference>
<dbReference type="SUPFAM" id="SSF53448">
    <property type="entry name" value="Nucleotide-diphospho-sugar transferases"/>
    <property type="match status" value="1"/>
</dbReference>
<dbReference type="Proteomes" id="UP001623661">
    <property type="component" value="Unassembled WGS sequence"/>
</dbReference>
<dbReference type="CDD" id="cd06426">
    <property type="entry name" value="NTP_transferase_like_2"/>
    <property type="match status" value="1"/>
</dbReference>
<dbReference type="Gene3D" id="3.90.550.10">
    <property type="entry name" value="Spore Coat Polysaccharide Biosynthesis Protein SpsA, Chain A"/>
    <property type="match status" value="1"/>
</dbReference>
<dbReference type="Gene3D" id="3.10.580.10">
    <property type="entry name" value="CBS-domain"/>
    <property type="match status" value="1"/>
</dbReference>
<evidence type="ECO:0000259" key="2">
    <source>
        <dbReference type="PROSITE" id="PS51371"/>
    </source>
</evidence>
<evidence type="ECO:0000313" key="4">
    <source>
        <dbReference type="Proteomes" id="UP001623661"/>
    </source>
</evidence>
<evidence type="ECO:0000313" key="3">
    <source>
        <dbReference type="EMBL" id="MFL0269663.1"/>
    </source>
</evidence>
<dbReference type="SUPFAM" id="SSF54631">
    <property type="entry name" value="CBS-domain pair"/>
    <property type="match status" value="1"/>
</dbReference>
<sequence length="356" mass="40372">MKNNINNLLVYKNYTILKVLQSIDLGARGIALLVNENETLIGTITDGDIRRAILKGISLEAPVEDIVHLNPISVKQGMTREEIKDLFIKKAVKDIPIVDNDNKVIDLISINDILLPQGKENPVIIMAGGLGTRLKDLTKEIPKPMLKVGEDPILQHTINNFKQYGYNKILLSVNYKSEIIENYFQDGFAHGVKINYVKETKRLGTAGGIKLAKDYIDSAFFVINGDIFTNLNVENMMKFHLENKFDVTVGTRKNTFQIPYGVVDANNNKIKEIKEKPVIEYLINAGIYCLNSEIIELIPNNEYFEITDLINICIERSMSVGSYEIKDYWMDIGKIEDYTKVNEDIYELICADKEGE</sequence>
<name>A0ABW8TYC5_9CLOT</name>
<dbReference type="EMBL" id="JBJHZY010000004">
    <property type="protein sequence ID" value="MFL0269663.1"/>
    <property type="molecule type" value="Genomic_DNA"/>
</dbReference>
<dbReference type="PANTHER" id="PTHR22572">
    <property type="entry name" value="SUGAR-1-PHOSPHATE GUANYL TRANSFERASE"/>
    <property type="match status" value="1"/>
</dbReference>
<dbReference type="InterPro" id="IPR046342">
    <property type="entry name" value="CBS_dom_sf"/>
</dbReference>
<protein>
    <submittedName>
        <fullName evidence="3">Nucleotidyltransferase family protein</fullName>
    </submittedName>
</protein>
<feature type="domain" description="CBS" evidence="2">
    <location>
        <begin position="66"/>
        <end position="123"/>
    </location>
</feature>
<comment type="caution">
    <text evidence="3">The sequence shown here is derived from an EMBL/GenBank/DDBJ whole genome shotgun (WGS) entry which is preliminary data.</text>
</comment>
<dbReference type="InterPro" id="IPR005835">
    <property type="entry name" value="NTP_transferase_dom"/>
</dbReference>
<dbReference type="RefSeq" id="WP_406766288.1">
    <property type="nucleotide sequence ID" value="NZ_JBJHZY010000004.1"/>
</dbReference>